<comment type="caution">
    <text evidence="1">The sequence shown here is derived from an EMBL/GenBank/DDBJ whole genome shotgun (WGS) entry which is preliminary data.</text>
</comment>
<evidence type="ECO:0000313" key="1">
    <source>
        <dbReference type="EMBL" id="KAJ6443601.1"/>
    </source>
</evidence>
<name>A0AB34FY78_9HYPO</name>
<accession>A0AB34FY78</accession>
<keyword evidence="2" id="KW-1185">Reference proteome</keyword>
<dbReference type="EMBL" id="JAQHRD010000003">
    <property type="protein sequence ID" value="KAJ6443601.1"/>
    <property type="molecule type" value="Genomic_DNA"/>
</dbReference>
<dbReference type="AlphaFoldDB" id="A0AB34FY78"/>
<reference evidence="1" key="1">
    <citation type="submission" date="2023-01" db="EMBL/GenBank/DDBJ databases">
        <title>The growth and conidiation of Purpureocillium lavendulum are regulated by nitrogen source and histone H3K14 acetylation.</title>
        <authorList>
            <person name="Tang P."/>
            <person name="Han J."/>
            <person name="Zhang C."/>
            <person name="Tang P."/>
            <person name="Qi F."/>
            <person name="Zhang K."/>
            <person name="Liang L."/>
        </authorList>
    </citation>
    <scope>NUCLEOTIDE SEQUENCE</scope>
    <source>
        <strain evidence="1">YMF1.00683</strain>
    </source>
</reference>
<protein>
    <submittedName>
        <fullName evidence="1">Uncharacterized protein</fullName>
    </submittedName>
</protein>
<organism evidence="1 2">
    <name type="scientific">Purpureocillium lavendulum</name>
    <dbReference type="NCBI Taxonomy" id="1247861"/>
    <lineage>
        <taxon>Eukaryota</taxon>
        <taxon>Fungi</taxon>
        <taxon>Dikarya</taxon>
        <taxon>Ascomycota</taxon>
        <taxon>Pezizomycotina</taxon>
        <taxon>Sordariomycetes</taxon>
        <taxon>Hypocreomycetidae</taxon>
        <taxon>Hypocreales</taxon>
        <taxon>Ophiocordycipitaceae</taxon>
        <taxon>Purpureocillium</taxon>
    </lineage>
</organism>
<proteinExistence type="predicted"/>
<gene>
    <name evidence="1" type="ORF">O9K51_04780</name>
</gene>
<sequence length="200" mass="22653">MQDGRLAQDFWVMGEASLHEAATAASESIKDKALWFGLWQELYISSMHHAPLSEHVNVPAMHRLTHGSDDRTWTNRMLLHLAEIVTYCYSEERNTTTYNRLVSYSATWMESKPPTFDPVYVRDAQGAMFPEIWLLNDVVAAGLQYYHLVKILLLAYNPRVPLLGAAQRAAKERGDALIREDVRTICGIAESMDGVHPAHL</sequence>
<evidence type="ECO:0000313" key="2">
    <source>
        <dbReference type="Proteomes" id="UP001163105"/>
    </source>
</evidence>
<dbReference type="Proteomes" id="UP001163105">
    <property type="component" value="Unassembled WGS sequence"/>
</dbReference>